<sequence length="393" mass="40944">MSELDFVGLRSDAEYAARPPEFATVTRRTRAVRRRRALVLGGVFVGVAALTGAIAAVTHRDPVPTVVGVDETPRAAEGLNLGMVPTVEGYGDHLYAFKDGRLWATEDRGATWLERTAPGVDVVRVLGPNLVIGGPGAHPLGEQPSAAGYQVSVDGGRTWMPLRESGRPVAAVPEGTRPVSCDDLRKGCRVRVVDPVTGILSTLAAQPRLDGLTIDPSSTGAGLWAAGFDPGTHKAAIATSADRGTTWSITVLAAEEPRTAPVPVNMPYLASFDGRTGYATFVGDGGPVRVYRTADGGRTWHRAAAAMPGGAYLLGPYSVATADGTHLMAVQLGTGTGYLASPDGETYQVREVAGLPGLGAAPRFLGPGRLAAGTPRAMYLSDDGVTWRGITLP</sequence>
<feature type="transmembrane region" description="Helical" evidence="1">
    <location>
        <begin position="37"/>
        <end position="57"/>
    </location>
</feature>
<organism evidence="2 3">
    <name type="scientific">Longispora fulva</name>
    <dbReference type="NCBI Taxonomy" id="619741"/>
    <lineage>
        <taxon>Bacteria</taxon>
        <taxon>Bacillati</taxon>
        <taxon>Actinomycetota</taxon>
        <taxon>Actinomycetes</taxon>
        <taxon>Micromonosporales</taxon>
        <taxon>Micromonosporaceae</taxon>
        <taxon>Longispora</taxon>
    </lineage>
</organism>
<dbReference type="AlphaFoldDB" id="A0A8J7GEP8"/>
<dbReference type="Proteomes" id="UP000622552">
    <property type="component" value="Unassembled WGS sequence"/>
</dbReference>
<evidence type="ECO:0000313" key="3">
    <source>
        <dbReference type="Proteomes" id="UP000622552"/>
    </source>
</evidence>
<keyword evidence="1" id="KW-0812">Transmembrane</keyword>
<protein>
    <recommendedName>
        <fullName evidence="4">Photosynthesis system II assembly factor Ycf48/Hcf136-like domain-containing protein</fullName>
    </recommendedName>
</protein>
<dbReference type="InterPro" id="IPR036278">
    <property type="entry name" value="Sialidase_sf"/>
</dbReference>
<dbReference type="Gene3D" id="2.130.10.10">
    <property type="entry name" value="YVTN repeat-like/Quinoprotein amine dehydrogenase"/>
    <property type="match status" value="1"/>
</dbReference>
<keyword evidence="1" id="KW-1133">Transmembrane helix</keyword>
<dbReference type="InterPro" id="IPR015943">
    <property type="entry name" value="WD40/YVTN_repeat-like_dom_sf"/>
</dbReference>
<evidence type="ECO:0008006" key="4">
    <source>
        <dbReference type="Google" id="ProtNLM"/>
    </source>
</evidence>
<gene>
    <name evidence="2" type="ORF">IW245_001351</name>
</gene>
<reference evidence="2" key="1">
    <citation type="submission" date="2020-11" db="EMBL/GenBank/DDBJ databases">
        <title>Sequencing the genomes of 1000 actinobacteria strains.</title>
        <authorList>
            <person name="Klenk H.-P."/>
        </authorList>
    </citation>
    <scope>NUCLEOTIDE SEQUENCE</scope>
    <source>
        <strain evidence="2">DSM 45356</strain>
    </source>
</reference>
<dbReference type="RefSeq" id="WP_197002309.1">
    <property type="nucleotide sequence ID" value="NZ_BONS01000003.1"/>
</dbReference>
<name>A0A8J7GEP8_9ACTN</name>
<keyword evidence="3" id="KW-1185">Reference proteome</keyword>
<accession>A0A8J7GEP8</accession>
<keyword evidence="1" id="KW-0472">Membrane</keyword>
<dbReference type="SUPFAM" id="SSF50939">
    <property type="entry name" value="Sialidases"/>
    <property type="match status" value="1"/>
</dbReference>
<comment type="caution">
    <text evidence="2">The sequence shown here is derived from an EMBL/GenBank/DDBJ whole genome shotgun (WGS) entry which is preliminary data.</text>
</comment>
<dbReference type="CDD" id="cd15482">
    <property type="entry name" value="Sialidase_non-viral"/>
    <property type="match status" value="1"/>
</dbReference>
<evidence type="ECO:0000313" key="2">
    <source>
        <dbReference type="EMBL" id="MBG6135157.1"/>
    </source>
</evidence>
<dbReference type="EMBL" id="JADOUF010000001">
    <property type="protein sequence ID" value="MBG6135157.1"/>
    <property type="molecule type" value="Genomic_DNA"/>
</dbReference>
<proteinExistence type="predicted"/>
<evidence type="ECO:0000256" key="1">
    <source>
        <dbReference type="SAM" id="Phobius"/>
    </source>
</evidence>